<dbReference type="GeneID" id="30005203"/>
<evidence type="ECO:0000313" key="17">
    <source>
        <dbReference type="Proteomes" id="UP000078343"/>
    </source>
</evidence>
<evidence type="ECO:0000256" key="8">
    <source>
        <dbReference type="ARBA" id="ARBA00022723"/>
    </source>
</evidence>
<feature type="domain" description="Thg1 C-terminal" evidence="15">
    <location>
        <begin position="240"/>
        <end position="375"/>
    </location>
</feature>
<dbReference type="Proteomes" id="UP000078343">
    <property type="component" value="Unassembled WGS sequence"/>
</dbReference>
<dbReference type="InterPro" id="IPR007537">
    <property type="entry name" value="tRNAHis_GuaTrfase_Thg1"/>
</dbReference>
<keyword evidence="5" id="KW-0808">Transferase</keyword>
<dbReference type="GO" id="GO:0008193">
    <property type="term" value="F:tRNA guanylyltransferase activity"/>
    <property type="evidence" value="ECO:0007669"/>
    <property type="project" value="UniProtKB-EC"/>
</dbReference>
<comment type="similarity">
    <text evidence="2">Belongs to the tRNA(His) guanylyltransferase family.</text>
</comment>
<dbReference type="Pfam" id="PF04446">
    <property type="entry name" value="Thg1"/>
    <property type="match status" value="1"/>
</dbReference>
<evidence type="ECO:0000256" key="2">
    <source>
        <dbReference type="ARBA" id="ARBA00010113"/>
    </source>
</evidence>
<evidence type="ECO:0000256" key="5">
    <source>
        <dbReference type="ARBA" id="ARBA00022679"/>
    </source>
</evidence>
<feature type="compositionally biased region" description="Low complexity" evidence="13">
    <location>
        <begin position="396"/>
        <end position="408"/>
    </location>
</feature>
<dbReference type="PANTHER" id="PTHR12729">
    <property type="entry name" value="TRNA(HIS) GUANYLYLTRANSFERASE-RELATED"/>
    <property type="match status" value="1"/>
</dbReference>
<dbReference type="OrthoDB" id="62560at2759"/>
<keyword evidence="9" id="KW-0547">Nucleotide-binding</keyword>
<keyword evidence="7" id="KW-0548">Nucleotidyltransferase</keyword>
<dbReference type="AlphaFoldDB" id="A0A179A0E0"/>
<dbReference type="EMBL" id="LVYI01000001">
    <property type="protein sequence ID" value="OAP65061.1"/>
    <property type="molecule type" value="Genomic_DNA"/>
</dbReference>
<feature type="domain" description="tRNAHis guanylyltransferase catalytic" evidence="14">
    <location>
        <begin position="6"/>
        <end position="170"/>
    </location>
</feature>
<evidence type="ECO:0000256" key="1">
    <source>
        <dbReference type="ARBA" id="ARBA00001946"/>
    </source>
</evidence>
<comment type="cofactor">
    <cofactor evidence="1">
        <name>Mg(2+)</name>
        <dbReference type="ChEBI" id="CHEBI:18420"/>
    </cofactor>
</comment>
<dbReference type="PANTHER" id="PTHR12729:SF6">
    <property type="entry name" value="TRNA(HIS) GUANYLYLTRANSFERASE-RELATED"/>
    <property type="match status" value="1"/>
</dbReference>
<evidence type="ECO:0000259" key="14">
    <source>
        <dbReference type="Pfam" id="PF04446"/>
    </source>
</evidence>
<evidence type="ECO:0000259" key="15">
    <source>
        <dbReference type="Pfam" id="PF14413"/>
    </source>
</evidence>
<evidence type="ECO:0000256" key="9">
    <source>
        <dbReference type="ARBA" id="ARBA00022741"/>
    </source>
</evidence>
<accession>A0A179A0E0</accession>
<feature type="compositionally biased region" description="Basic and acidic residues" evidence="13">
    <location>
        <begin position="134"/>
        <end position="150"/>
    </location>
</feature>
<dbReference type="InterPro" id="IPR024956">
    <property type="entry name" value="tRNAHis_GuaTrfase_cat"/>
</dbReference>
<evidence type="ECO:0000256" key="12">
    <source>
        <dbReference type="ARBA" id="ARBA00032480"/>
    </source>
</evidence>
<proteinExistence type="inferred from homology"/>
<evidence type="ECO:0000256" key="10">
    <source>
        <dbReference type="ARBA" id="ARBA00022842"/>
    </source>
</evidence>
<dbReference type="EC" id="2.7.7.79" evidence="3"/>
<feature type="compositionally biased region" description="Acidic residues" evidence="13">
    <location>
        <begin position="326"/>
        <end position="340"/>
    </location>
</feature>
<reference evidence="16 17" key="1">
    <citation type="submission" date="2016-04" db="EMBL/GenBank/DDBJ databases">
        <title>Draft genome of Fonsecaea erecta CBS 125763.</title>
        <authorList>
            <person name="Weiss V.A."/>
            <person name="Vicente V.A."/>
            <person name="Raittz R.T."/>
            <person name="Moreno L.F."/>
            <person name="De Souza E.M."/>
            <person name="Pedrosa F.O."/>
            <person name="Steffens M.B."/>
            <person name="Faoro H."/>
            <person name="Tadra-Sfeir M.Z."/>
            <person name="Najafzadeh M.J."/>
            <person name="Felipe M.S."/>
            <person name="Teixeira M."/>
            <person name="Sun J."/>
            <person name="Xi L."/>
            <person name="Gomes R."/>
            <person name="De Azevedo C.M."/>
            <person name="Salgado C.G."/>
            <person name="Da Silva M.B."/>
            <person name="Nascimento M.F."/>
            <person name="Queiroz-Telles F."/>
            <person name="Attili D.S."/>
            <person name="Gorbushina A."/>
        </authorList>
    </citation>
    <scope>NUCLEOTIDE SEQUENCE [LARGE SCALE GENOMIC DNA]</scope>
    <source>
        <strain evidence="16 17">CBS 125763</strain>
    </source>
</reference>
<evidence type="ECO:0000256" key="6">
    <source>
        <dbReference type="ARBA" id="ARBA00022694"/>
    </source>
</evidence>
<feature type="region of interest" description="Disordered" evidence="13">
    <location>
        <begin position="313"/>
        <end position="367"/>
    </location>
</feature>
<feature type="region of interest" description="Disordered" evidence="13">
    <location>
        <begin position="382"/>
        <end position="408"/>
    </location>
</feature>
<dbReference type="InterPro" id="IPR025845">
    <property type="entry name" value="Thg1_C_dom"/>
</dbReference>
<keyword evidence="11" id="KW-0342">GTP-binding</keyword>
<evidence type="ECO:0000256" key="11">
    <source>
        <dbReference type="ARBA" id="ARBA00023134"/>
    </source>
</evidence>
<name>A0A179A0E0_9EURO</name>
<evidence type="ECO:0000256" key="7">
    <source>
        <dbReference type="ARBA" id="ARBA00022695"/>
    </source>
</evidence>
<dbReference type="Pfam" id="PF14413">
    <property type="entry name" value="Thg1C"/>
    <property type="match status" value="1"/>
</dbReference>
<keyword evidence="17" id="KW-1185">Reference proteome</keyword>
<comment type="caution">
    <text evidence="16">The sequence shown here is derived from an EMBL/GenBank/DDBJ whole genome shotgun (WGS) entry which is preliminary data.</text>
</comment>
<dbReference type="GO" id="GO:0000287">
    <property type="term" value="F:magnesium ion binding"/>
    <property type="evidence" value="ECO:0007669"/>
    <property type="project" value="InterPro"/>
</dbReference>
<evidence type="ECO:0000313" key="16">
    <source>
        <dbReference type="EMBL" id="OAP65061.1"/>
    </source>
</evidence>
<evidence type="ECO:0000256" key="3">
    <source>
        <dbReference type="ARBA" id="ARBA00012511"/>
    </source>
</evidence>
<feature type="compositionally biased region" description="Basic residues" evidence="13">
    <location>
        <begin position="358"/>
        <end position="367"/>
    </location>
</feature>
<sequence>MANSKYEYVRSFEREEVLLPNTWIVVRIDGRGFHKLSDHYGFRKPNDVRALRVMNAAATHVVAAIPDIVLAYGVSDEFSFVFHRAATLFDRRRDKLVSTVVSAFTAAYALSWDCFFGPRGSDDAGGDEGQVGQGDERERQPRGKEEDSRNATRLSMDMLPTFDGRAVCYPSWANLRDYLSWRQVDYKRISPFSPASYVRDEWFPVAIYTNPIKRPKVMAPPLTFLSPFPPLTGATIDNWCHINNLYNTTFWALVQQGGMTHAAAEESLKGTVAGDKNEILWSRFGINYNNEPEMYRKGSVVFREYMLEVLGGEGSGRRKSKRGEEQEMEAEDDDDDDDDERSGVSKSAMSKTQAEKMRKARKKAKVVTRHVDIIRDEFWNQRPWLRSGKPGRPVLGDEAGNAADAGGG</sequence>
<dbReference type="Gene3D" id="3.30.70.3000">
    <property type="match status" value="1"/>
</dbReference>
<organism evidence="16 17">
    <name type="scientific">Fonsecaea erecta</name>
    <dbReference type="NCBI Taxonomy" id="1367422"/>
    <lineage>
        <taxon>Eukaryota</taxon>
        <taxon>Fungi</taxon>
        <taxon>Dikarya</taxon>
        <taxon>Ascomycota</taxon>
        <taxon>Pezizomycotina</taxon>
        <taxon>Eurotiomycetes</taxon>
        <taxon>Chaetothyriomycetidae</taxon>
        <taxon>Chaetothyriales</taxon>
        <taxon>Herpotrichiellaceae</taxon>
        <taxon>Fonsecaea</taxon>
    </lineage>
</organism>
<keyword evidence="8" id="KW-0479">Metal-binding</keyword>
<dbReference type="STRING" id="1367422.A0A179A0E0"/>
<evidence type="ECO:0000256" key="13">
    <source>
        <dbReference type="SAM" id="MobiDB-lite"/>
    </source>
</evidence>
<dbReference type="GO" id="GO:0005525">
    <property type="term" value="F:GTP binding"/>
    <property type="evidence" value="ECO:0007669"/>
    <property type="project" value="UniProtKB-KW"/>
</dbReference>
<evidence type="ECO:0000256" key="4">
    <source>
        <dbReference type="ARBA" id="ARBA00015443"/>
    </source>
</evidence>
<feature type="region of interest" description="Disordered" evidence="13">
    <location>
        <begin position="123"/>
        <end position="150"/>
    </location>
</feature>
<dbReference type="InterPro" id="IPR038469">
    <property type="entry name" value="tRNAHis_GuaTrfase_Thg1_sf"/>
</dbReference>
<dbReference type="RefSeq" id="XP_018698428.1">
    <property type="nucleotide sequence ID" value="XM_018832549.1"/>
</dbReference>
<protein>
    <recommendedName>
        <fullName evidence="4">tRNA(His) guanylyltransferase</fullName>
        <ecNumber evidence="3">2.7.7.79</ecNumber>
    </recommendedName>
    <alternativeName>
        <fullName evidence="12">tRNA-histidine guanylyltransferase</fullName>
    </alternativeName>
</protein>
<keyword evidence="6" id="KW-0819">tRNA processing</keyword>
<gene>
    <name evidence="16" type="ORF">AYL99_01033</name>
</gene>
<keyword evidence="10" id="KW-0460">Magnesium</keyword>
<dbReference type="GO" id="GO:0006400">
    <property type="term" value="P:tRNA modification"/>
    <property type="evidence" value="ECO:0007669"/>
    <property type="project" value="InterPro"/>
</dbReference>